<comment type="caution">
    <text evidence="4">The sequence shown here is derived from an EMBL/GenBank/DDBJ whole genome shotgun (WGS) entry which is preliminary data.</text>
</comment>
<keyword evidence="2" id="KW-0812">Transmembrane</keyword>
<sequence>MPVVKDYSTENRRLTIWDFTEQFPNSITVDRWLYQEKVYAQSMKCQAGFDMKIVEITKNGRPQLVWNCTHAACDACKRQRKSLRDGSFFSGIKIGMHQVLGIVWLYLYKVEMQGISDLTGASAPTVRSVIHLLYRLMNADIKDEDVTIGGKDSDGNAIIVEVDESKFGKRKSHRGHRVEGVWVVGGVEKTPERKLFVTTVEDRKKDTLHLILGNYIKAGSEIRTDCWKGYCGLSRLPGKQYRHKTVNHAKEFKTAAGVHTNTIEGTWNGIKSLIRARHRTAPTMKYRLAEFIFRRKHANDLWGGVIKALKEVSFDKFAAQDDVDEEFIYTEVRRERADLDHDDAEFGGDDGWETESESEDDANDGNYRVVNRKRKQRRN</sequence>
<proteinExistence type="predicted"/>
<dbReference type="InterPro" id="IPR024445">
    <property type="entry name" value="Tnp_ISXO2-like"/>
</dbReference>
<dbReference type="AlphaFoldDB" id="A0A068SH66"/>
<accession>A0A068SH66</accession>
<dbReference type="PANTHER" id="PTHR47163:SF2">
    <property type="entry name" value="SI:DKEY-17M8.2"/>
    <property type="match status" value="1"/>
</dbReference>
<gene>
    <name evidence="4" type="ORF">LCOR_11971.1</name>
</gene>
<feature type="domain" description="ISXO2-like transposase" evidence="3">
    <location>
        <begin position="147"/>
        <end position="296"/>
    </location>
</feature>
<dbReference type="EMBL" id="CBTN010000152">
    <property type="protein sequence ID" value="CDH61192.1"/>
    <property type="molecule type" value="Genomic_DNA"/>
</dbReference>
<dbReference type="OrthoDB" id="2278611at2759"/>
<keyword evidence="5" id="KW-1185">Reference proteome</keyword>
<feature type="compositionally biased region" description="Acidic residues" evidence="1">
    <location>
        <begin position="340"/>
        <end position="363"/>
    </location>
</feature>
<protein>
    <recommendedName>
        <fullName evidence="3">ISXO2-like transposase domain-containing protein</fullName>
    </recommendedName>
</protein>
<dbReference type="SMART" id="SM01126">
    <property type="entry name" value="DDE_Tnp_IS1595"/>
    <property type="match status" value="1"/>
</dbReference>
<keyword evidence="2" id="KW-0472">Membrane</keyword>
<keyword evidence="2" id="KW-1133">Transmembrane helix</keyword>
<name>A0A068SH66_9FUNG</name>
<evidence type="ECO:0000259" key="3">
    <source>
        <dbReference type="SMART" id="SM01126"/>
    </source>
</evidence>
<feature type="transmembrane region" description="Helical" evidence="2">
    <location>
        <begin position="87"/>
        <end position="107"/>
    </location>
</feature>
<dbReference type="STRING" id="1263082.A0A068SH66"/>
<evidence type="ECO:0000313" key="4">
    <source>
        <dbReference type="EMBL" id="CDH61192.1"/>
    </source>
</evidence>
<reference evidence="4" key="1">
    <citation type="submission" date="2013-08" db="EMBL/GenBank/DDBJ databases">
        <title>Gene expansion shapes genome architecture in the human pathogen Lichtheimia corymbifera: an evolutionary genomics analysis in the ancient terrestrial Mucorales (Mucoromycotina).</title>
        <authorList>
            <person name="Schwartze V.U."/>
            <person name="Winter S."/>
            <person name="Shelest E."/>
            <person name="Marcet-Houben M."/>
            <person name="Horn F."/>
            <person name="Wehner S."/>
            <person name="Hoffmann K."/>
            <person name="Riege K."/>
            <person name="Sammeth M."/>
            <person name="Nowrousian M."/>
            <person name="Valiante V."/>
            <person name="Linde J."/>
            <person name="Jacobsen I.D."/>
            <person name="Marz M."/>
            <person name="Brakhage A.A."/>
            <person name="Gabaldon T."/>
            <person name="Bocker S."/>
            <person name="Voigt K."/>
        </authorList>
    </citation>
    <scope>NUCLEOTIDE SEQUENCE [LARGE SCALE GENOMIC DNA]</scope>
    <source>
        <strain evidence="4">FSU 9682</strain>
    </source>
</reference>
<dbReference type="Proteomes" id="UP000027586">
    <property type="component" value="Unassembled WGS sequence"/>
</dbReference>
<evidence type="ECO:0000313" key="5">
    <source>
        <dbReference type="Proteomes" id="UP000027586"/>
    </source>
</evidence>
<feature type="compositionally biased region" description="Basic residues" evidence="1">
    <location>
        <begin position="370"/>
        <end position="379"/>
    </location>
</feature>
<dbReference type="InterPro" id="IPR053164">
    <property type="entry name" value="IS1016-like_transposase"/>
</dbReference>
<evidence type="ECO:0000256" key="1">
    <source>
        <dbReference type="SAM" id="MobiDB-lite"/>
    </source>
</evidence>
<feature type="region of interest" description="Disordered" evidence="1">
    <location>
        <begin position="340"/>
        <end position="379"/>
    </location>
</feature>
<evidence type="ECO:0000256" key="2">
    <source>
        <dbReference type="SAM" id="Phobius"/>
    </source>
</evidence>
<dbReference type="VEuPathDB" id="FungiDB:LCOR_11971.1"/>
<dbReference type="PANTHER" id="PTHR47163">
    <property type="entry name" value="DDE_TNP_IS1595 DOMAIN-CONTAINING PROTEIN"/>
    <property type="match status" value="1"/>
</dbReference>
<organism evidence="4 5">
    <name type="scientific">Lichtheimia corymbifera JMRC:FSU:9682</name>
    <dbReference type="NCBI Taxonomy" id="1263082"/>
    <lineage>
        <taxon>Eukaryota</taxon>
        <taxon>Fungi</taxon>
        <taxon>Fungi incertae sedis</taxon>
        <taxon>Mucoromycota</taxon>
        <taxon>Mucoromycotina</taxon>
        <taxon>Mucoromycetes</taxon>
        <taxon>Mucorales</taxon>
        <taxon>Lichtheimiaceae</taxon>
        <taxon>Lichtheimia</taxon>
    </lineage>
</organism>
<dbReference type="NCBIfam" id="NF033547">
    <property type="entry name" value="transpos_IS1595"/>
    <property type="match status" value="1"/>
</dbReference>
<dbReference type="Pfam" id="PF12762">
    <property type="entry name" value="DDE_Tnp_IS1595"/>
    <property type="match status" value="1"/>
</dbReference>